<evidence type="ECO:0000313" key="2">
    <source>
        <dbReference type="EMBL" id="KAK9844543.1"/>
    </source>
</evidence>
<dbReference type="AlphaFoldDB" id="A0AAW1SFV1"/>
<feature type="compositionally biased region" description="Low complexity" evidence="1">
    <location>
        <begin position="157"/>
        <end position="166"/>
    </location>
</feature>
<evidence type="ECO:0000313" key="3">
    <source>
        <dbReference type="Proteomes" id="UP001438707"/>
    </source>
</evidence>
<gene>
    <name evidence="2" type="ORF">WJX74_003821</name>
</gene>
<name>A0AAW1SFV1_9CHLO</name>
<keyword evidence="3" id="KW-1185">Reference proteome</keyword>
<reference evidence="2 3" key="1">
    <citation type="journal article" date="2024" name="Nat. Commun.">
        <title>Phylogenomics reveals the evolutionary origins of lichenization in chlorophyte algae.</title>
        <authorList>
            <person name="Puginier C."/>
            <person name="Libourel C."/>
            <person name="Otte J."/>
            <person name="Skaloud P."/>
            <person name="Haon M."/>
            <person name="Grisel S."/>
            <person name="Petersen M."/>
            <person name="Berrin J.G."/>
            <person name="Delaux P.M."/>
            <person name="Dal Grande F."/>
            <person name="Keller J."/>
        </authorList>
    </citation>
    <scope>NUCLEOTIDE SEQUENCE [LARGE SCALE GENOMIC DNA]</scope>
    <source>
        <strain evidence="2 3">SAG 2145</strain>
    </source>
</reference>
<evidence type="ECO:0000256" key="1">
    <source>
        <dbReference type="SAM" id="MobiDB-lite"/>
    </source>
</evidence>
<protein>
    <submittedName>
        <fullName evidence="2">Uncharacterized protein</fullName>
    </submittedName>
</protein>
<proteinExistence type="predicted"/>
<comment type="caution">
    <text evidence="2">The sequence shown here is derived from an EMBL/GenBank/DDBJ whole genome shotgun (WGS) entry which is preliminary data.</text>
</comment>
<feature type="compositionally biased region" description="Low complexity" evidence="1">
    <location>
        <begin position="185"/>
        <end position="198"/>
    </location>
</feature>
<feature type="region of interest" description="Disordered" evidence="1">
    <location>
        <begin position="128"/>
        <end position="198"/>
    </location>
</feature>
<accession>A0AAW1SFV1</accession>
<dbReference type="EMBL" id="JALJOS010000001">
    <property type="protein sequence ID" value="KAK9844543.1"/>
    <property type="molecule type" value="Genomic_DNA"/>
</dbReference>
<sequence length="323" mass="35587">MTPLRATAPCFQPNPVSFDIFLDWQGRSSTTGKLVQMDRAFFNPYVQDAVRIGCLTAAPWLRATGLPRDTLGLLSVCQFYQELALEYLEREDLMGTLQQECAALRSERDSLKGSLALAEQSQAASIEEHQQLDSWADAPPHAHPDGGLTGWMHMEASSPSHARSSSGLPARPCSNRKLKYGAPLSSSSGGTPWSSNSPCSSPVWAPAAGQRRQQVRRAARPFSLQDWTAQALRTQLLADARKQSWTKRRVGPDQSSCQHVSSRHCGDLVQPAKEPRHVRLECQVLAIKALPPVRLGESEMLPVVPVLSMCQLPAWQDQKLDSQ</sequence>
<organism evidence="2 3">
    <name type="scientific">Apatococcus lobatus</name>
    <dbReference type="NCBI Taxonomy" id="904363"/>
    <lineage>
        <taxon>Eukaryota</taxon>
        <taxon>Viridiplantae</taxon>
        <taxon>Chlorophyta</taxon>
        <taxon>core chlorophytes</taxon>
        <taxon>Trebouxiophyceae</taxon>
        <taxon>Chlorellales</taxon>
        <taxon>Chlorellaceae</taxon>
        <taxon>Apatococcus</taxon>
    </lineage>
</organism>
<dbReference type="Proteomes" id="UP001438707">
    <property type="component" value="Unassembled WGS sequence"/>
</dbReference>